<dbReference type="Proteomes" id="UP000004994">
    <property type="component" value="Chromosome 7"/>
</dbReference>
<dbReference type="InParanoid" id="A0A3Q7HE57"/>
<accession>A0A3Q7HE57</accession>
<organism evidence="1">
    <name type="scientific">Solanum lycopersicum</name>
    <name type="common">Tomato</name>
    <name type="synonym">Lycopersicon esculentum</name>
    <dbReference type="NCBI Taxonomy" id="4081"/>
    <lineage>
        <taxon>Eukaryota</taxon>
        <taxon>Viridiplantae</taxon>
        <taxon>Streptophyta</taxon>
        <taxon>Embryophyta</taxon>
        <taxon>Tracheophyta</taxon>
        <taxon>Spermatophyta</taxon>
        <taxon>Magnoliopsida</taxon>
        <taxon>eudicotyledons</taxon>
        <taxon>Gunneridae</taxon>
        <taxon>Pentapetalae</taxon>
        <taxon>asterids</taxon>
        <taxon>lamiids</taxon>
        <taxon>Solanales</taxon>
        <taxon>Solanaceae</taxon>
        <taxon>Solanoideae</taxon>
        <taxon>Solaneae</taxon>
        <taxon>Solanum</taxon>
        <taxon>Solanum subgen. Lycopersicon</taxon>
    </lineage>
</organism>
<evidence type="ECO:0000313" key="1">
    <source>
        <dbReference type="EnsemblPlants" id="Solyc07g052815.1.1"/>
    </source>
</evidence>
<dbReference type="AlphaFoldDB" id="A0A3Q7HE57"/>
<keyword evidence="2" id="KW-1185">Reference proteome</keyword>
<sequence length="121" mass="13508">MEYKEGVACAGTTSLCTTVVGLGWNKGATSEDSSSLGNTCHAMKYDKVFGAIGQFVSLKNHQFVSLMNHHEPNERFDYIVPAMHSTLCDNHQNQLVNELPRELIRTLLKMAPPTDEELKLR</sequence>
<protein>
    <submittedName>
        <fullName evidence="1">Uncharacterized protein</fullName>
    </submittedName>
</protein>
<evidence type="ECO:0000313" key="2">
    <source>
        <dbReference type="Proteomes" id="UP000004994"/>
    </source>
</evidence>
<dbReference type="Gramene" id="Solyc07g052815.1.1">
    <property type="protein sequence ID" value="Solyc07g052815.1.1"/>
    <property type="gene ID" value="Solyc07g052815.1"/>
</dbReference>
<dbReference type="EnsemblPlants" id="Solyc07g052815.1.1">
    <property type="protein sequence ID" value="Solyc07g052815.1.1"/>
    <property type="gene ID" value="Solyc07g052815.1"/>
</dbReference>
<proteinExistence type="predicted"/>
<reference evidence="1" key="1">
    <citation type="journal article" date="2012" name="Nature">
        <title>The tomato genome sequence provides insights into fleshy fruit evolution.</title>
        <authorList>
            <consortium name="Tomato Genome Consortium"/>
        </authorList>
    </citation>
    <scope>NUCLEOTIDE SEQUENCE [LARGE SCALE GENOMIC DNA]</scope>
    <source>
        <strain evidence="1">cv. Heinz 1706</strain>
    </source>
</reference>
<reference evidence="1" key="2">
    <citation type="submission" date="2019-01" db="UniProtKB">
        <authorList>
            <consortium name="EnsemblPlants"/>
        </authorList>
    </citation>
    <scope>IDENTIFICATION</scope>
    <source>
        <strain evidence="1">cv. Heinz 1706</strain>
    </source>
</reference>
<name>A0A3Q7HE57_SOLLC</name>